<evidence type="ECO:0000313" key="7">
    <source>
        <dbReference type="Proteomes" id="UP000321569"/>
    </source>
</evidence>
<dbReference type="InterPro" id="IPR037171">
    <property type="entry name" value="NagB/RpiA_transferase-like"/>
</dbReference>
<gene>
    <name evidence="6" type="primary">fthC</name>
    <name evidence="6" type="ORF">LRA02_00620</name>
</gene>
<dbReference type="Gene3D" id="3.40.50.10420">
    <property type="entry name" value="NagB/RpiA/CoA transferase-like"/>
    <property type="match status" value="1"/>
</dbReference>
<keyword evidence="2 4" id="KW-0547">Nucleotide-binding</keyword>
<accession>A0A512PJ19</accession>
<dbReference type="AlphaFoldDB" id="A0A512PJ19"/>
<dbReference type="NCBIfam" id="TIGR02727">
    <property type="entry name" value="MTHFS_bact"/>
    <property type="match status" value="1"/>
</dbReference>
<evidence type="ECO:0000256" key="5">
    <source>
        <dbReference type="RuleBase" id="RU361279"/>
    </source>
</evidence>
<dbReference type="InterPro" id="IPR024185">
    <property type="entry name" value="FTHF_cligase-like_sf"/>
</dbReference>
<comment type="cofactor">
    <cofactor evidence="5">
        <name>Mg(2+)</name>
        <dbReference type="ChEBI" id="CHEBI:18420"/>
    </cofactor>
</comment>
<dbReference type="PANTHER" id="PTHR23407">
    <property type="entry name" value="ATPASE INHIBITOR/5-FORMYLTETRAHYDROFOLATE CYCLO-LIGASE"/>
    <property type="match status" value="1"/>
</dbReference>
<comment type="similarity">
    <text evidence="1 5">Belongs to the 5-formyltetrahydrofolate cyclo-ligase family.</text>
</comment>
<evidence type="ECO:0000256" key="4">
    <source>
        <dbReference type="PIRSR" id="PIRSR006806-1"/>
    </source>
</evidence>
<evidence type="ECO:0000256" key="3">
    <source>
        <dbReference type="ARBA" id="ARBA00022840"/>
    </source>
</evidence>
<evidence type="ECO:0000256" key="1">
    <source>
        <dbReference type="ARBA" id="ARBA00010638"/>
    </source>
</evidence>
<organism evidence="6 7">
    <name type="scientific">Lentilactobacillus rapi</name>
    <dbReference type="NCBI Taxonomy" id="481723"/>
    <lineage>
        <taxon>Bacteria</taxon>
        <taxon>Bacillati</taxon>
        <taxon>Bacillota</taxon>
        <taxon>Bacilli</taxon>
        <taxon>Lactobacillales</taxon>
        <taxon>Lactobacillaceae</taxon>
        <taxon>Lentilactobacillus</taxon>
    </lineage>
</organism>
<dbReference type="OrthoDB" id="9801938at2"/>
<dbReference type="InterPro" id="IPR002698">
    <property type="entry name" value="FTHF_cligase"/>
</dbReference>
<comment type="catalytic activity">
    <reaction evidence="5">
        <text>(6S)-5-formyl-5,6,7,8-tetrahydrofolate + ATP = (6R)-5,10-methenyltetrahydrofolate + ADP + phosphate</text>
        <dbReference type="Rhea" id="RHEA:10488"/>
        <dbReference type="ChEBI" id="CHEBI:30616"/>
        <dbReference type="ChEBI" id="CHEBI:43474"/>
        <dbReference type="ChEBI" id="CHEBI:57455"/>
        <dbReference type="ChEBI" id="CHEBI:57457"/>
        <dbReference type="ChEBI" id="CHEBI:456216"/>
        <dbReference type="EC" id="6.3.3.2"/>
    </reaction>
</comment>
<reference evidence="6 7" key="1">
    <citation type="submission" date="2019-07" db="EMBL/GenBank/DDBJ databases">
        <title>Whole genome shotgun sequence of Lactobacillus rapi NBRC 109618.</title>
        <authorList>
            <person name="Hosoyama A."/>
            <person name="Uohara A."/>
            <person name="Ohji S."/>
            <person name="Ichikawa N."/>
        </authorList>
    </citation>
    <scope>NUCLEOTIDE SEQUENCE [LARGE SCALE GENOMIC DNA]</scope>
    <source>
        <strain evidence="6 7">NBRC 109618</strain>
    </source>
</reference>
<dbReference type="EMBL" id="BKAM01000001">
    <property type="protein sequence ID" value="GEP71194.1"/>
    <property type="molecule type" value="Genomic_DNA"/>
</dbReference>
<sequence>MSEQNLSKPQLRKIQAKKINEFFQREDAAEFITNLESRLYTDPDYLNSQIIGITLSMPGELDTSPIIKHSLQNDKQVVVPRTLPHRQMEFVLLEEDTHLSQTPFGTREPEGGEIIDKTDIDALIVPGLAFSKNHYRVGFGGGFYDRYLADFVGKSISLALPPQLYERPKWPVEPHDILVDKIIY</sequence>
<dbReference type="SUPFAM" id="SSF100950">
    <property type="entry name" value="NagB/RpiA/CoA transferase-like"/>
    <property type="match status" value="1"/>
</dbReference>
<evidence type="ECO:0000256" key="2">
    <source>
        <dbReference type="ARBA" id="ARBA00022741"/>
    </source>
</evidence>
<dbReference type="GO" id="GO:0030272">
    <property type="term" value="F:5-formyltetrahydrofolate cyclo-ligase activity"/>
    <property type="evidence" value="ECO:0007669"/>
    <property type="project" value="UniProtKB-EC"/>
</dbReference>
<evidence type="ECO:0000313" key="6">
    <source>
        <dbReference type="EMBL" id="GEP71194.1"/>
    </source>
</evidence>
<dbReference type="STRING" id="1423795.FD12_GL000270"/>
<keyword evidence="3 4" id="KW-0067">ATP-binding</keyword>
<proteinExistence type="inferred from homology"/>
<dbReference type="PIRSF" id="PIRSF006806">
    <property type="entry name" value="FTHF_cligase"/>
    <property type="match status" value="1"/>
</dbReference>
<dbReference type="EC" id="6.3.3.2" evidence="5"/>
<dbReference type="GO" id="GO:0035999">
    <property type="term" value="P:tetrahydrofolate interconversion"/>
    <property type="evidence" value="ECO:0007669"/>
    <property type="project" value="TreeGrafter"/>
</dbReference>
<feature type="binding site" evidence="4">
    <location>
        <begin position="8"/>
        <end position="12"/>
    </location>
    <ligand>
        <name>ATP</name>
        <dbReference type="ChEBI" id="CHEBI:30616"/>
    </ligand>
</feature>
<feature type="binding site" evidence="4">
    <location>
        <begin position="136"/>
        <end position="144"/>
    </location>
    <ligand>
        <name>ATP</name>
        <dbReference type="ChEBI" id="CHEBI:30616"/>
    </ligand>
</feature>
<comment type="caution">
    <text evidence="6">The sequence shown here is derived from an EMBL/GenBank/DDBJ whole genome shotgun (WGS) entry which is preliminary data.</text>
</comment>
<dbReference type="RefSeq" id="WP_056982660.1">
    <property type="nucleotide sequence ID" value="NZ_BKAM01000001.1"/>
</dbReference>
<name>A0A512PJ19_9LACO</name>
<dbReference type="GO" id="GO:0009396">
    <property type="term" value="P:folic acid-containing compound biosynthetic process"/>
    <property type="evidence" value="ECO:0007669"/>
    <property type="project" value="TreeGrafter"/>
</dbReference>
<feature type="binding site" evidence="4">
    <location>
        <position position="55"/>
    </location>
    <ligand>
        <name>substrate</name>
    </ligand>
</feature>
<protein>
    <recommendedName>
        <fullName evidence="5">5-formyltetrahydrofolate cyclo-ligase</fullName>
        <ecNumber evidence="5">6.3.3.2</ecNumber>
    </recommendedName>
</protein>
<dbReference type="Pfam" id="PF01812">
    <property type="entry name" value="5-FTHF_cyc-lig"/>
    <property type="match status" value="1"/>
</dbReference>
<dbReference type="GO" id="GO:0005524">
    <property type="term" value="F:ATP binding"/>
    <property type="evidence" value="ECO:0007669"/>
    <property type="project" value="UniProtKB-KW"/>
</dbReference>
<dbReference type="Proteomes" id="UP000321569">
    <property type="component" value="Unassembled WGS sequence"/>
</dbReference>
<feature type="binding site" evidence="4">
    <location>
        <position position="60"/>
    </location>
    <ligand>
        <name>substrate</name>
    </ligand>
</feature>
<keyword evidence="5" id="KW-0460">Magnesium</keyword>
<dbReference type="GO" id="GO:0046872">
    <property type="term" value="F:metal ion binding"/>
    <property type="evidence" value="ECO:0007669"/>
    <property type="project" value="UniProtKB-KW"/>
</dbReference>
<dbReference type="PANTHER" id="PTHR23407:SF1">
    <property type="entry name" value="5-FORMYLTETRAHYDROFOLATE CYCLO-LIGASE"/>
    <property type="match status" value="1"/>
</dbReference>
<keyword evidence="6" id="KW-0436">Ligase</keyword>
<keyword evidence="5" id="KW-0479">Metal-binding</keyword>